<gene>
    <name evidence="2" type="ORF">O3P16_15410</name>
</gene>
<dbReference type="EMBL" id="JAQGEF010000025">
    <property type="protein sequence ID" value="MDA3616204.1"/>
    <property type="molecule type" value="Genomic_DNA"/>
</dbReference>
<dbReference type="PROSITE" id="PS51257">
    <property type="entry name" value="PROKAR_LIPOPROTEIN"/>
    <property type="match status" value="1"/>
</dbReference>
<comment type="caution">
    <text evidence="2">The sequence shown here is derived from an EMBL/GenBank/DDBJ whole genome shotgun (WGS) entry which is preliminary data.</text>
</comment>
<dbReference type="CDD" id="cd12797">
    <property type="entry name" value="M23_peptidase"/>
    <property type="match status" value="1"/>
</dbReference>
<evidence type="ECO:0000259" key="1">
    <source>
        <dbReference type="Pfam" id="PF01551"/>
    </source>
</evidence>
<accession>A0ABT4UMY4</accession>
<dbReference type="InterPro" id="IPR016047">
    <property type="entry name" value="M23ase_b-sheet_dom"/>
</dbReference>
<evidence type="ECO:0000313" key="3">
    <source>
        <dbReference type="Proteomes" id="UP001210231"/>
    </source>
</evidence>
<organism evidence="2 3">
    <name type="scientific">Polluticaenibacter yanchengensis</name>
    <dbReference type="NCBI Taxonomy" id="3014562"/>
    <lineage>
        <taxon>Bacteria</taxon>
        <taxon>Pseudomonadati</taxon>
        <taxon>Bacteroidota</taxon>
        <taxon>Chitinophagia</taxon>
        <taxon>Chitinophagales</taxon>
        <taxon>Chitinophagaceae</taxon>
        <taxon>Polluticaenibacter</taxon>
    </lineage>
</organism>
<dbReference type="PANTHER" id="PTHR21666">
    <property type="entry name" value="PEPTIDASE-RELATED"/>
    <property type="match status" value="1"/>
</dbReference>
<dbReference type="Pfam" id="PF01551">
    <property type="entry name" value="Peptidase_M23"/>
    <property type="match status" value="1"/>
</dbReference>
<dbReference type="InterPro" id="IPR050570">
    <property type="entry name" value="Cell_wall_metabolism_enzyme"/>
</dbReference>
<keyword evidence="3" id="KW-1185">Reference proteome</keyword>
<dbReference type="Gene3D" id="2.70.70.10">
    <property type="entry name" value="Glucose Permease (Domain IIA)"/>
    <property type="match status" value="1"/>
</dbReference>
<name>A0ABT4UMY4_9BACT</name>
<dbReference type="RefSeq" id="WP_407032534.1">
    <property type="nucleotide sequence ID" value="NZ_JAQGEF010000025.1"/>
</dbReference>
<sequence>MMKDGYYLLLILIFIIVGCKTQHQLPKETYYEFNREIRIKFNNDTLSLYAKNPLLSPFRITFSSKDSSINNKLLNIGTTLLYPFKDTSFQFYAPGKSKAFISYQIGLGDAEQRITPATFHFPFPKNKVYKIIQGYNGLYSHSEPYHKYALDFNMKIGDTVCAADDGYVVGAIKDYRYSGTGKEWQQNDKSNYITLYHPRSGMFTQYVHLMYQGSFISVGDSVMKGQHIGLSGMTGYTDIPHLHFNVLVPEKGKKLISYPAQFENGIDGNDLKKGMEVRH</sequence>
<dbReference type="Proteomes" id="UP001210231">
    <property type="component" value="Unassembled WGS sequence"/>
</dbReference>
<reference evidence="2 3" key="1">
    <citation type="submission" date="2022-12" db="EMBL/GenBank/DDBJ databases">
        <title>Chitinophagaceae gen. sp. nov., a new member of the family Chitinophagaceae, isolated from soil in a chemical factory.</title>
        <authorList>
            <person name="Ke Z."/>
        </authorList>
    </citation>
    <scope>NUCLEOTIDE SEQUENCE [LARGE SCALE GENOMIC DNA]</scope>
    <source>
        <strain evidence="2 3">LY-5</strain>
    </source>
</reference>
<dbReference type="SUPFAM" id="SSF51261">
    <property type="entry name" value="Duplicated hybrid motif"/>
    <property type="match status" value="1"/>
</dbReference>
<protein>
    <submittedName>
        <fullName evidence="2">M23 family metallopeptidase</fullName>
    </submittedName>
</protein>
<dbReference type="InterPro" id="IPR011055">
    <property type="entry name" value="Dup_hybrid_motif"/>
</dbReference>
<dbReference type="PANTHER" id="PTHR21666:SF270">
    <property type="entry name" value="MUREIN HYDROLASE ACTIVATOR ENVC"/>
    <property type="match status" value="1"/>
</dbReference>
<evidence type="ECO:0000313" key="2">
    <source>
        <dbReference type="EMBL" id="MDA3616204.1"/>
    </source>
</evidence>
<proteinExistence type="predicted"/>
<feature type="domain" description="M23ase beta-sheet core" evidence="1">
    <location>
        <begin position="148"/>
        <end position="248"/>
    </location>
</feature>